<keyword evidence="5" id="KW-1185">Reference proteome</keyword>
<dbReference type="InterPro" id="IPR010031">
    <property type="entry name" value="FAD_lactone_oxidase-like"/>
</dbReference>
<feature type="domain" description="FAD-binding PCMH-type" evidence="2">
    <location>
        <begin position="1"/>
        <end position="154"/>
    </location>
</feature>
<dbReference type="GO" id="GO:0016899">
    <property type="term" value="F:oxidoreductase activity, acting on the CH-OH group of donors, oxygen as acceptor"/>
    <property type="evidence" value="ECO:0007669"/>
    <property type="project" value="InterPro"/>
</dbReference>
<dbReference type="InterPro" id="IPR036318">
    <property type="entry name" value="FAD-bd_PCMH-like_sf"/>
</dbReference>
<sequence length="530" mass="59272">MGSAHSYKPSILDEHDVESGRSVVFISLEKYRGVVVDKKNKLAVVKSGTLLGLNPELGFRIENETLIYILDAHGCALPGLTSVKRQTIGDYIAMGADGGSMKYSLYDAVVAIRLIDGKGNIGDFRKPSDQFYAAGISFGLFGIISTVTFNCSTPRYYVKGTQIISPIGYPSSDITKGSSVDLPPIKPYRLFNGTHTASVSTALASAYFDFDKQAANTPKYYKFAAQVLNVIQPIGVQHFFDIYYRALQQDEHLDYTVIAVALSELYFPVENATTIANILRNYYNTHGVKATSSNPIEMYAHRKHEFWLSLHIKQIVFDSAGYIWLEIIVFQIKLFHISSRAGQLRLGVPPSLLRNLTPRLLLAQCPPLIGTIIENGVLHLARFLCSDLNDITLSSSSKRSSLSPIPDTNRKKLKTYMCEICGIAEIRGTASYETHLHGKQHIRRQRNNHLLHEADDLKCDICKQCFNSHKQKNDHINSKRHKKLTSATNIVSKPRGEKRNPPLQPLRGVNRTPALRTMVRSGEVRCFLLK</sequence>
<evidence type="ECO:0000259" key="2">
    <source>
        <dbReference type="PROSITE" id="PS51387"/>
    </source>
</evidence>
<dbReference type="InterPro" id="IPR016169">
    <property type="entry name" value="FAD-bd_PCMH_sub2"/>
</dbReference>
<accession>A0A814BFM4</accession>
<dbReference type="AlphaFoldDB" id="A0A814BFM4"/>
<dbReference type="InterPro" id="IPR016166">
    <property type="entry name" value="FAD-bd_PCMH"/>
</dbReference>
<dbReference type="InterPro" id="IPR036236">
    <property type="entry name" value="Znf_C2H2_sf"/>
</dbReference>
<proteinExistence type="predicted"/>
<evidence type="ECO:0000313" key="5">
    <source>
        <dbReference type="Proteomes" id="UP000663829"/>
    </source>
</evidence>
<evidence type="ECO:0000313" key="4">
    <source>
        <dbReference type="EMBL" id="CAF3707177.1"/>
    </source>
</evidence>
<dbReference type="SUPFAM" id="SSF56176">
    <property type="entry name" value="FAD-binding/transporter-associated domain-like"/>
    <property type="match status" value="1"/>
</dbReference>
<dbReference type="GO" id="GO:0071949">
    <property type="term" value="F:FAD binding"/>
    <property type="evidence" value="ECO:0007669"/>
    <property type="project" value="InterPro"/>
</dbReference>
<protein>
    <recommendedName>
        <fullName evidence="2">FAD-binding PCMH-type domain-containing protein</fullName>
    </recommendedName>
</protein>
<evidence type="ECO:0000313" key="3">
    <source>
        <dbReference type="EMBL" id="CAF0928892.1"/>
    </source>
</evidence>
<dbReference type="Proteomes" id="UP000663829">
    <property type="component" value="Unassembled WGS sequence"/>
</dbReference>
<dbReference type="PROSITE" id="PS51387">
    <property type="entry name" value="FAD_PCMH"/>
    <property type="match status" value="1"/>
</dbReference>
<dbReference type="PANTHER" id="PTHR43762:SF1">
    <property type="entry name" value="D-ARABINONO-1,4-LACTONE OXIDASE"/>
    <property type="match status" value="1"/>
</dbReference>
<dbReference type="SUPFAM" id="SSF57667">
    <property type="entry name" value="beta-beta-alpha zinc fingers"/>
    <property type="match status" value="1"/>
</dbReference>
<reference evidence="3" key="1">
    <citation type="submission" date="2021-02" db="EMBL/GenBank/DDBJ databases">
        <authorList>
            <person name="Nowell W R."/>
        </authorList>
    </citation>
    <scope>NUCLEOTIDE SEQUENCE</scope>
</reference>
<dbReference type="InterPro" id="IPR013087">
    <property type="entry name" value="Znf_C2H2_type"/>
</dbReference>
<dbReference type="PROSITE" id="PS00028">
    <property type="entry name" value="ZINC_FINGER_C2H2_1"/>
    <property type="match status" value="1"/>
</dbReference>
<evidence type="ECO:0000256" key="1">
    <source>
        <dbReference type="SAM" id="MobiDB-lite"/>
    </source>
</evidence>
<dbReference type="OrthoDB" id="371463at2759"/>
<feature type="region of interest" description="Disordered" evidence="1">
    <location>
        <begin position="472"/>
        <end position="509"/>
    </location>
</feature>
<dbReference type="Gene3D" id="3.30.465.10">
    <property type="match status" value="1"/>
</dbReference>
<gene>
    <name evidence="3" type="ORF">GPM918_LOCUS10072</name>
    <name evidence="4" type="ORF">SRO942_LOCUS10073</name>
</gene>
<name>A0A814BFM4_9BILA</name>
<dbReference type="PANTHER" id="PTHR43762">
    <property type="entry name" value="L-GULONOLACTONE OXIDASE"/>
    <property type="match status" value="1"/>
</dbReference>
<organism evidence="3 5">
    <name type="scientific">Didymodactylos carnosus</name>
    <dbReference type="NCBI Taxonomy" id="1234261"/>
    <lineage>
        <taxon>Eukaryota</taxon>
        <taxon>Metazoa</taxon>
        <taxon>Spiralia</taxon>
        <taxon>Gnathifera</taxon>
        <taxon>Rotifera</taxon>
        <taxon>Eurotatoria</taxon>
        <taxon>Bdelloidea</taxon>
        <taxon>Philodinida</taxon>
        <taxon>Philodinidae</taxon>
        <taxon>Didymodactylos</taxon>
    </lineage>
</organism>
<dbReference type="EMBL" id="CAJOBC010001946">
    <property type="protein sequence ID" value="CAF3707177.1"/>
    <property type="molecule type" value="Genomic_DNA"/>
</dbReference>
<comment type="caution">
    <text evidence="3">The sequence shown here is derived from an EMBL/GenBank/DDBJ whole genome shotgun (WGS) entry which is preliminary data.</text>
</comment>
<dbReference type="Proteomes" id="UP000681722">
    <property type="component" value="Unassembled WGS sequence"/>
</dbReference>
<dbReference type="EMBL" id="CAJNOQ010001946">
    <property type="protein sequence ID" value="CAF0928892.1"/>
    <property type="molecule type" value="Genomic_DNA"/>
</dbReference>